<keyword evidence="6 9" id="KW-0072">Autophagy</keyword>
<evidence type="ECO:0000256" key="1">
    <source>
        <dbReference type="ARBA" id="ARBA00004511"/>
    </source>
</evidence>
<reference evidence="10 11" key="1">
    <citation type="submission" date="2018-03" db="EMBL/GenBank/DDBJ databases">
        <title>Draft genome sequence of Rohu Carp (Labeo rohita).</title>
        <authorList>
            <person name="Das P."/>
            <person name="Kushwaha B."/>
            <person name="Joshi C.G."/>
            <person name="Kumar D."/>
            <person name="Nagpure N.S."/>
            <person name="Sahoo L."/>
            <person name="Das S.P."/>
            <person name="Bit A."/>
            <person name="Patnaik S."/>
            <person name="Meher P.K."/>
            <person name="Jayasankar P."/>
            <person name="Koringa P.G."/>
            <person name="Patel N.V."/>
            <person name="Hinsu A.T."/>
            <person name="Kumar R."/>
            <person name="Pandey M."/>
            <person name="Agarwal S."/>
            <person name="Srivastava S."/>
            <person name="Singh M."/>
            <person name="Iquebal M.A."/>
            <person name="Jaiswal S."/>
            <person name="Angadi U.B."/>
            <person name="Kumar N."/>
            <person name="Raza M."/>
            <person name="Shah T.M."/>
            <person name="Rai A."/>
            <person name="Jena J.K."/>
        </authorList>
    </citation>
    <scope>NUCLEOTIDE SEQUENCE [LARGE SCALE GENOMIC DNA]</scope>
    <source>
        <strain evidence="10">DASCIFA01</strain>
        <tissue evidence="10">Testis</tissue>
    </source>
</reference>
<evidence type="ECO:0000256" key="9">
    <source>
        <dbReference type="RuleBase" id="RU364027"/>
    </source>
</evidence>
<dbReference type="GO" id="GO:0034045">
    <property type="term" value="C:phagophore assembly site membrane"/>
    <property type="evidence" value="ECO:0007669"/>
    <property type="project" value="UniProtKB-SubCell"/>
</dbReference>
<evidence type="ECO:0000256" key="5">
    <source>
        <dbReference type="ARBA" id="ARBA00022989"/>
    </source>
</evidence>
<accession>A0A498N715</accession>
<dbReference type="AlphaFoldDB" id="A0A498N715"/>
<feature type="transmembrane region" description="Helical" evidence="9">
    <location>
        <begin position="34"/>
        <end position="59"/>
    </location>
</feature>
<dbReference type="GO" id="GO:0006869">
    <property type="term" value="P:lipid transport"/>
    <property type="evidence" value="ECO:0007669"/>
    <property type="project" value="UniProtKB-KW"/>
</dbReference>
<keyword evidence="4 9" id="KW-0812">Transmembrane</keyword>
<feature type="transmembrane region" description="Helical" evidence="9">
    <location>
        <begin position="154"/>
        <end position="179"/>
    </location>
</feature>
<evidence type="ECO:0000256" key="4">
    <source>
        <dbReference type="ARBA" id="ARBA00022692"/>
    </source>
</evidence>
<keyword evidence="5 9" id="KW-1133">Transmembrane helix</keyword>
<keyword evidence="11" id="KW-1185">Reference proteome</keyword>
<dbReference type="PANTHER" id="PTHR13038">
    <property type="entry name" value="APG9 AUTOPHAGY 9"/>
    <property type="match status" value="1"/>
</dbReference>
<evidence type="ECO:0000313" key="10">
    <source>
        <dbReference type="EMBL" id="RXN24685.1"/>
    </source>
</evidence>
<gene>
    <name evidence="10" type="ORF">ROHU_022097</name>
</gene>
<dbReference type="PANTHER" id="PTHR13038:SF14">
    <property type="entry name" value="AUTOPHAGY-RELATED PROTEIN 9B"/>
    <property type="match status" value="1"/>
</dbReference>
<dbReference type="STRING" id="84645.A0A498N715"/>
<evidence type="ECO:0000256" key="2">
    <source>
        <dbReference type="ARBA" id="ARBA00006185"/>
    </source>
</evidence>
<dbReference type="InterPro" id="IPR007241">
    <property type="entry name" value="Autophagy-rel_prot_9"/>
</dbReference>
<protein>
    <recommendedName>
        <fullName evidence="9">Autophagy-related protein 9</fullName>
    </recommendedName>
</protein>
<dbReference type="Proteomes" id="UP000290572">
    <property type="component" value="Unassembled WGS sequence"/>
</dbReference>
<keyword evidence="7 9" id="KW-0445">Lipid transport</keyword>
<evidence type="ECO:0000256" key="6">
    <source>
        <dbReference type="ARBA" id="ARBA00023006"/>
    </source>
</evidence>
<dbReference type="GO" id="GO:0034497">
    <property type="term" value="P:protein localization to phagophore assembly site"/>
    <property type="evidence" value="ECO:0007669"/>
    <property type="project" value="TreeGrafter"/>
</dbReference>
<organism evidence="10 11">
    <name type="scientific">Labeo rohita</name>
    <name type="common">Indian major carp</name>
    <name type="synonym">Cyprinus rohita</name>
    <dbReference type="NCBI Taxonomy" id="84645"/>
    <lineage>
        <taxon>Eukaryota</taxon>
        <taxon>Metazoa</taxon>
        <taxon>Chordata</taxon>
        <taxon>Craniata</taxon>
        <taxon>Vertebrata</taxon>
        <taxon>Euteleostomi</taxon>
        <taxon>Actinopterygii</taxon>
        <taxon>Neopterygii</taxon>
        <taxon>Teleostei</taxon>
        <taxon>Ostariophysi</taxon>
        <taxon>Cypriniformes</taxon>
        <taxon>Cyprinidae</taxon>
        <taxon>Labeoninae</taxon>
        <taxon>Labeonini</taxon>
        <taxon>Labeo</taxon>
    </lineage>
</organism>
<dbReference type="GO" id="GO:0061709">
    <property type="term" value="P:reticulophagy"/>
    <property type="evidence" value="ECO:0007669"/>
    <property type="project" value="TreeGrafter"/>
</dbReference>
<comment type="function">
    <text evidence="9">Phospholipid scramblase involved in autophagy. Cycles between the preautophagosomal structure/phagophore assembly site (PAS) and the cytoplasmic vesicle pool and supplies membrane for the growing autophagosome. Lipid scramblase activity plays a key role in preautophagosomal structure/phagophore assembly by distributing the phospholipids that arrive through ATG2 from the cytoplasmic to the luminal leaflet of the bilayer, thereby driving autophagosomal membrane expansion.</text>
</comment>
<dbReference type="GO" id="GO:0034727">
    <property type="term" value="P:piecemeal microautophagy of the nucleus"/>
    <property type="evidence" value="ECO:0007669"/>
    <property type="project" value="TreeGrafter"/>
</dbReference>
<evidence type="ECO:0000256" key="7">
    <source>
        <dbReference type="ARBA" id="ARBA00023055"/>
    </source>
</evidence>
<comment type="caution">
    <text evidence="10">The sequence shown here is derived from an EMBL/GenBank/DDBJ whole genome shotgun (WGS) entry which is preliminary data.</text>
</comment>
<sequence>MRIKSVLDSSVYKTDHVIVILSENRDNNSLKNGFACMVLSEVFELVQFLFVVTFTTFLFNCVEYDVLFANRVVNHTGQTLGPLDRNKVTLPDAILPSEQCTERIQGNSWIIFLLIMAAIFWVYRLVKVICNVLSYWEIRQFYKKALKIQMKNGFACMVLSEVFELVQFLFVVTFTTFLFNCVEYDVLFANRVVNHTGQTLGPLDRNKVTLPDAILPSEQCTERLEMLL</sequence>
<dbReference type="GO" id="GO:0000422">
    <property type="term" value="P:autophagy of mitochondrion"/>
    <property type="evidence" value="ECO:0007669"/>
    <property type="project" value="TreeGrafter"/>
</dbReference>
<dbReference type="GO" id="GO:0005776">
    <property type="term" value="C:autophagosome"/>
    <property type="evidence" value="ECO:0007669"/>
    <property type="project" value="TreeGrafter"/>
</dbReference>
<evidence type="ECO:0000256" key="3">
    <source>
        <dbReference type="ARBA" id="ARBA00022448"/>
    </source>
</evidence>
<comment type="similarity">
    <text evidence="2 9">Belongs to the ATG9 family.</text>
</comment>
<keyword evidence="8 9" id="KW-0472">Membrane</keyword>
<evidence type="ECO:0000256" key="8">
    <source>
        <dbReference type="ARBA" id="ARBA00023136"/>
    </source>
</evidence>
<evidence type="ECO:0000313" key="11">
    <source>
        <dbReference type="Proteomes" id="UP000290572"/>
    </source>
</evidence>
<dbReference type="EMBL" id="QBIY01012521">
    <property type="protein sequence ID" value="RXN24685.1"/>
    <property type="molecule type" value="Genomic_DNA"/>
</dbReference>
<comment type="subcellular location">
    <subcellularLocation>
        <location evidence="1 9">Preautophagosomal structure membrane</location>
        <topology evidence="1 9">Multi-pass membrane protein</topology>
    </subcellularLocation>
</comment>
<feature type="transmembrane region" description="Helical" evidence="9">
    <location>
        <begin position="109"/>
        <end position="133"/>
    </location>
</feature>
<name>A0A498N715_LABRO</name>
<keyword evidence="3 9" id="KW-0813">Transport</keyword>
<comment type="caution">
    <text evidence="9">Lacks conserved residue(s) required for the propagation of feature annotation.</text>
</comment>
<proteinExistence type="inferred from homology"/>
<dbReference type="Pfam" id="PF04109">
    <property type="entry name" value="ATG9"/>
    <property type="match status" value="1"/>
</dbReference>